<reference evidence="8" key="1">
    <citation type="journal article" date="2014" name="Nat. Commun.">
        <title>Multiple recent horizontal transfers of a large genomic region in cheese making fungi.</title>
        <authorList>
            <person name="Cheeseman K."/>
            <person name="Ropars J."/>
            <person name="Renault P."/>
            <person name="Dupont J."/>
            <person name="Gouzy J."/>
            <person name="Branca A."/>
            <person name="Abraham A.L."/>
            <person name="Ceppi M."/>
            <person name="Conseiller E."/>
            <person name="Debuchy R."/>
            <person name="Malagnac F."/>
            <person name="Goarin A."/>
            <person name="Silar P."/>
            <person name="Lacoste S."/>
            <person name="Sallet E."/>
            <person name="Bensimon A."/>
            <person name="Giraud T."/>
            <person name="Brygoo Y."/>
        </authorList>
    </citation>
    <scope>NUCLEOTIDE SEQUENCE [LARGE SCALE GENOMIC DNA]</scope>
    <source>
        <strain evidence="8">FM164</strain>
    </source>
</reference>
<dbReference type="GO" id="GO:0030599">
    <property type="term" value="F:pectinesterase activity"/>
    <property type="evidence" value="ECO:0007669"/>
    <property type="project" value="UniProtKB-EC"/>
</dbReference>
<evidence type="ECO:0000256" key="2">
    <source>
        <dbReference type="ARBA" id="ARBA00008891"/>
    </source>
</evidence>
<keyword evidence="6" id="KW-0732">Signal</keyword>
<dbReference type="InterPro" id="IPR012334">
    <property type="entry name" value="Pectin_lyas_fold"/>
</dbReference>
<dbReference type="InterPro" id="IPR000070">
    <property type="entry name" value="Pectinesterase_cat"/>
</dbReference>
<dbReference type="OrthoDB" id="3934656at2759"/>
<evidence type="ECO:0000256" key="5">
    <source>
        <dbReference type="ARBA" id="ARBA00023085"/>
    </source>
</evidence>
<evidence type="ECO:0000313" key="8">
    <source>
        <dbReference type="EMBL" id="CDM31799.1"/>
    </source>
</evidence>
<evidence type="ECO:0000256" key="4">
    <source>
        <dbReference type="ARBA" id="ARBA00022801"/>
    </source>
</evidence>
<evidence type="ECO:0000313" key="9">
    <source>
        <dbReference type="Proteomes" id="UP000030686"/>
    </source>
</evidence>
<keyword evidence="4" id="KW-0378">Hydrolase</keyword>
<dbReference type="UniPathway" id="UPA00545">
    <property type="reaction ID" value="UER00823"/>
</dbReference>
<dbReference type="Proteomes" id="UP000030686">
    <property type="component" value="Unassembled WGS sequence"/>
</dbReference>
<protein>
    <recommendedName>
        <fullName evidence="3">pectinesterase</fullName>
        <ecNumber evidence="3">3.1.1.11</ecNumber>
    </recommendedName>
</protein>
<dbReference type="AlphaFoldDB" id="W6QCA5"/>
<dbReference type="Pfam" id="PF01095">
    <property type="entry name" value="Pectinesterase"/>
    <property type="match status" value="1"/>
</dbReference>
<evidence type="ECO:0000259" key="7">
    <source>
        <dbReference type="Pfam" id="PF01095"/>
    </source>
</evidence>
<keyword evidence="9" id="KW-1185">Reference proteome</keyword>
<evidence type="ECO:0000256" key="6">
    <source>
        <dbReference type="SAM" id="SignalP"/>
    </source>
</evidence>
<keyword evidence="5" id="KW-0063">Aspartyl esterase</keyword>
<dbReference type="Gene3D" id="2.160.20.10">
    <property type="entry name" value="Single-stranded right-handed beta-helix, Pectin lyase-like"/>
    <property type="match status" value="1"/>
</dbReference>
<dbReference type="PANTHER" id="PTHR31321">
    <property type="entry name" value="ACYL-COA THIOESTER HYDROLASE YBHC-RELATED"/>
    <property type="match status" value="1"/>
</dbReference>
<comment type="similarity">
    <text evidence="2">Belongs to the pectinesterase family.</text>
</comment>
<feature type="chain" id="PRO_5011109163" description="pectinesterase" evidence="6">
    <location>
        <begin position="21"/>
        <end position="389"/>
    </location>
</feature>
<dbReference type="PANTHER" id="PTHR31321:SF137">
    <property type="entry name" value="PECTIN METHYL ESTERASE (EUROFUNG)"/>
    <property type="match status" value="1"/>
</dbReference>
<dbReference type="FunFam" id="2.160.20.10:FF:000045">
    <property type="entry name" value="Pectin methylesterase family protein"/>
    <property type="match status" value="1"/>
</dbReference>
<name>W6QCA5_PENRF</name>
<sequence length="389" mass="41740">MLPYILSLLCLLLHTQGATTTPIHPITRQTCQSTGHCPPGTLIVSRTPNHKNTTHPTLQSAINSLPNDNTPQTILLLAGSYIEQVNITRPGPLTLLGETSNPRDASRNRVRITWAAANSDSTGAVDNVFSSVLVVAPTLEASLTGSGPTGYPVPADTPFGNTDFRVYNVDFENTWAEYSDGPAHALSLSRANGGFYYCGFYSYQDTVYIGKLGNAYFYQSILAGQTDFLYGFGTAWIQSSALQLRGCGGGITAWKGTNTTTPNKYGVYIVDSSVRAANASVATDIQGACALGRPWNSQHRSIFACCYEDGSVDPRGYVDWVVGGVGRFEEGVTLMAEYRDFGPGVNVTGRVEGGVTSVLGLGGWEAYNTPLKVFGDVEWVDWGVVRGTD</sequence>
<dbReference type="EMBL" id="HG792016">
    <property type="protein sequence ID" value="CDM31799.1"/>
    <property type="molecule type" value="Genomic_DNA"/>
</dbReference>
<feature type="signal peptide" evidence="6">
    <location>
        <begin position="1"/>
        <end position="20"/>
    </location>
</feature>
<dbReference type="SUPFAM" id="SSF51126">
    <property type="entry name" value="Pectin lyase-like"/>
    <property type="match status" value="1"/>
</dbReference>
<dbReference type="GO" id="GO:0042545">
    <property type="term" value="P:cell wall modification"/>
    <property type="evidence" value="ECO:0007669"/>
    <property type="project" value="InterPro"/>
</dbReference>
<dbReference type="GO" id="GO:0045490">
    <property type="term" value="P:pectin catabolic process"/>
    <property type="evidence" value="ECO:0007669"/>
    <property type="project" value="UniProtKB-UniPathway"/>
</dbReference>
<dbReference type="EC" id="3.1.1.11" evidence="3"/>
<feature type="domain" description="Pectinesterase catalytic" evidence="7">
    <location>
        <begin position="163"/>
        <end position="352"/>
    </location>
</feature>
<dbReference type="InterPro" id="IPR011050">
    <property type="entry name" value="Pectin_lyase_fold/virulence"/>
</dbReference>
<evidence type="ECO:0000256" key="1">
    <source>
        <dbReference type="ARBA" id="ARBA00005184"/>
    </source>
</evidence>
<proteinExistence type="inferred from homology"/>
<gene>
    <name evidence="8" type="ORF">PROQFM164_S02g001950</name>
</gene>
<evidence type="ECO:0000256" key="3">
    <source>
        <dbReference type="ARBA" id="ARBA00013229"/>
    </source>
</evidence>
<accession>W6QCA5</accession>
<dbReference type="STRING" id="1365484.W6QCA5"/>
<comment type="pathway">
    <text evidence="1">Glycan metabolism; pectin degradation; 2-dehydro-3-deoxy-D-gluconate from pectin: step 1/5.</text>
</comment>
<dbReference type="OMA" id="TWAQANH"/>
<organism evidence="8 9">
    <name type="scientific">Penicillium roqueforti (strain FM164)</name>
    <dbReference type="NCBI Taxonomy" id="1365484"/>
    <lineage>
        <taxon>Eukaryota</taxon>
        <taxon>Fungi</taxon>
        <taxon>Dikarya</taxon>
        <taxon>Ascomycota</taxon>
        <taxon>Pezizomycotina</taxon>
        <taxon>Eurotiomycetes</taxon>
        <taxon>Eurotiomycetidae</taxon>
        <taxon>Eurotiales</taxon>
        <taxon>Aspergillaceae</taxon>
        <taxon>Penicillium</taxon>
    </lineage>
</organism>